<dbReference type="AlphaFoldDB" id="A0A8K1GFM0"/>
<sequence length="101" mass="11507">MYLMKSLLASQLLQMRQVTSIHNHYYNLSVFRLIPKLWSCKGSKSQNCLCNTTVGRLTSNLKERPKLTLTSDPRPPEEILADELLPVDSPEALVKTSFRSD</sequence>
<evidence type="ECO:0000313" key="1">
    <source>
        <dbReference type="EMBL" id="TRZ17901.1"/>
    </source>
</evidence>
<dbReference type="OrthoDB" id="9217641at2759"/>
<gene>
    <name evidence="1" type="ORF">HGM15179_009202</name>
</gene>
<comment type="caution">
    <text evidence="1">The sequence shown here is derived from an EMBL/GenBank/DDBJ whole genome shotgun (WGS) entry which is preliminary data.</text>
</comment>
<accession>A0A8K1GFM0</accession>
<keyword evidence="2" id="KW-1185">Reference proteome</keyword>
<name>A0A8K1GFM0_9PASS</name>
<dbReference type="EMBL" id="SWJQ01000245">
    <property type="protein sequence ID" value="TRZ17901.1"/>
    <property type="molecule type" value="Genomic_DNA"/>
</dbReference>
<protein>
    <submittedName>
        <fullName evidence="1">Uncharacterized protein</fullName>
    </submittedName>
</protein>
<evidence type="ECO:0000313" key="2">
    <source>
        <dbReference type="Proteomes" id="UP000796761"/>
    </source>
</evidence>
<proteinExistence type="predicted"/>
<organism evidence="1 2">
    <name type="scientific">Zosterops borbonicus</name>
    <dbReference type="NCBI Taxonomy" id="364589"/>
    <lineage>
        <taxon>Eukaryota</taxon>
        <taxon>Metazoa</taxon>
        <taxon>Chordata</taxon>
        <taxon>Craniata</taxon>
        <taxon>Vertebrata</taxon>
        <taxon>Euteleostomi</taxon>
        <taxon>Archelosauria</taxon>
        <taxon>Archosauria</taxon>
        <taxon>Dinosauria</taxon>
        <taxon>Saurischia</taxon>
        <taxon>Theropoda</taxon>
        <taxon>Coelurosauria</taxon>
        <taxon>Aves</taxon>
        <taxon>Neognathae</taxon>
        <taxon>Neoaves</taxon>
        <taxon>Telluraves</taxon>
        <taxon>Australaves</taxon>
        <taxon>Passeriformes</taxon>
        <taxon>Sylvioidea</taxon>
        <taxon>Zosteropidae</taxon>
        <taxon>Zosterops</taxon>
    </lineage>
</organism>
<reference evidence="1" key="1">
    <citation type="submission" date="2019-04" db="EMBL/GenBank/DDBJ databases">
        <title>Genome assembly of Zosterops borbonicus 15179.</title>
        <authorList>
            <person name="Leroy T."/>
            <person name="Anselmetti Y."/>
            <person name="Tilak M.-K."/>
            <person name="Nabholz B."/>
        </authorList>
    </citation>
    <scope>NUCLEOTIDE SEQUENCE</scope>
    <source>
        <strain evidence="1">HGM_15179</strain>
        <tissue evidence="1">Muscle</tissue>
    </source>
</reference>
<dbReference type="Proteomes" id="UP000796761">
    <property type="component" value="Unassembled WGS sequence"/>
</dbReference>